<dbReference type="Gene3D" id="3.40.605.10">
    <property type="entry name" value="Aldehyde Dehydrogenase, Chain A, domain 1"/>
    <property type="match status" value="1"/>
</dbReference>
<evidence type="ECO:0000256" key="2">
    <source>
        <dbReference type="PROSITE-ProRule" id="PRU10007"/>
    </source>
</evidence>
<name>A0A1B5KW48_USTVR</name>
<dbReference type="InterPro" id="IPR015590">
    <property type="entry name" value="Aldehyde_DH_dom"/>
</dbReference>
<dbReference type="InterPro" id="IPR029510">
    <property type="entry name" value="Ald_DH_CS_GLU"/>
</dbReference>
<dbReference type="CDD" id="cd07105">
    <property type="entry name" value="ALDH_SaliADH"/>
    <property type="match status" value="1"/>
</dbReference>
<dbReference type="InterPro" id="IPR050740">
    <property type="entry name" value="Aldehyde_DH_Superfamily"/>
</dbReference>
<proteinExistence type="inferred from homology"/>
<dbReference type="GO" id="GO:0009450">
    <property type="term" value="P:gamma-aminobutyric acid catabolic process"/>
    <property type="evidence" value="ECO:0007669"/>
    <property type="project" value="TreeGrafter"/>
</dbReference>
<dbReference type="FunFam" id="3.40.309.10:FF:000010">
    <property type="entry name" value="Gamma-aminobutyraldehyde dehydrogenase"/>
    <property type="match status" value="1"/>
</dbReference>
<feature type="active site" evidence="2">
    <location>
        <position position="252"/>
    </location>
</feature>
<evidence type="ECO:0000256" key="1">
    <source>
        <dbReference type="ARBA" id="ARBA00023002"/>
    </source>
</evidence>
<dbReference type="PANTHER" id="PTHR43353">
    <property type="entry name" value="SUCCINATE-SEMIALDEHYDE DEHYDROGENASE, MITOCHONDRIAL"/>
    <property type="match status" value="1"/>
</dbReference>
<keyword evidence="1 3" id="KW-0560">Oxidoreductase</keyword>
<reference evidence="6" key="1">
    <citation type="journal article" date="2016" name="Genome Announc.">
        <title>Genome sequence of Ustilaginoidea virens IPU010, a rice pathogenic fungus causing false smut.</title>
        <authorList>
            <person name="Kumagai T."/>
            <person name="Ishii T."/>
            <person name="Terai G."/>
            <person name="Umemura M."/>
            <person name="Machida M."/>
            <person name="Asai K."/>
        </authorList>
    </citation>
    <scope>NUCLEOTIDE SEQUENCE [LARGE SCALE GENOMIC DNA]</scope>
    <source>
        <strain evidence="6">IPU010</strain>
    </source>
</reference>
<dbReference type="Gene3D" id="3.40.309.10">
    <property type="entry name" value="Aldehyde Dehydrogenase, Chain A, domain 2"/>
    <property type="match status" value="1"/>
</dbReference>
<dbReference type="SUPFAM" id="SSF53720">
    <property type="entry name" value="ALDH-like"/>
    <property type="match status" value="1"/>
</dbReference>
<comment type="similarity">
    <text evidence="3">Belongs to the aldehyde dehydrogenase family.</text>
</comment>
<protein>
    <recommendedName>
        <fullName evidence="4">Aldehyde dehydrogenase domain-containing protein</fullName>
    </recommendedName>
</protein>
<dbReference type="InterPro" id="IPR016163">
    <property type="entry name" value="Ald_DH_C"/>
</dbReference>
<dbReference type="PANTHER" id="PTHR43353:SF6">
    <property type="entry name" value="CYTOPLASMIC ALDEHYDE DEHYDROGENASE (EUROFUNG)"/>
    <property type="match status" value="1"/>
</dbReference>
<accession>A0A1B5KW48</accession>
<gene>
    <name evidence="5" type="ORF">UVI_02006590</name>
</gene>
<dbReference type="PROSITE" id="PS00687">
    <property type="entry name" value="ALDEHYDE_DEHYDR_GLU"/>
    <property type="match status" value="1"/>
</dbReference>
<evidence type="ECO:0000313" key="5">
    <source>
        <dbReference type="EMBL" id="GAO15253.1"/>
    </source>
</evidence>
<organism evidence="5 6">
    <name type="scientific">Ustilaginoidea virens</name>
    <name type="common">Rice false smut fungus</name>
    <name type="synonym">Villosiclava virens</name>
    <dbReference type="NCBI Taxonomy" id="1159556"/>
    <lineage>
        <taxon>Eukaryota</taxon>
        <taxon>Fungi</taxon>
        <taxon>Dikarya</taxon>
        <taxon>Ascomycota</taxon>
        <taxon>Pezizomycotina</taxon>
        <taxon>Sordariomycetes</taxon>
        <taxon>Hypocreomycetidae</taxon>
        <taxon>Hypocreales</taxon>
        <taxon>Clavicipitaceae</taxon>
        <taxon>Ustilaginoidea</taxon>
    </lineage>
</organism>
<dbReference type="InterPro" id="IPR016162">
    <property type="entry name" value="Ald_DH_N"/>
</dbReference>
<dbReference type="Proteomes" id="UP000054053">
    <property type="component" value="Unassembled WGS sequence"/>
</dbReference>
<dbReference type="Pfam" id="PF00171">
    <property type="entry name" value="Aldedh"/>
    <property type="match status" value="1"/>
</dbReference>
<comment type="caution">
    <text evidence="5">The sequence shown here is derived from an EMBL/GenBank/DDBJ whole genome shotgun (WGS) entry which is preliminary data.</text>
</comment>
<dbReference type="InterPro" id="IPR016161">
    <property type="entry name" value="Ald_DH/histidinol_DH"/>
</dbReference>
<dbReference type="AlphaFoldDB" id="A0A1B5KW48"/>
<dbReference type="GO" id="GO:0004777">
    <property type="term" value="F:succinate-semialdehyde dehydrogenase (NAD+) activity"/>
    <property type="evidence" value="ECO:0007669"/>
    <property type="project" value="TreeGrafter"/>
</dbReference>
<sequence length="476" mass="51233">MTSKGVVPHIINGVNRYPEKTFDVHSPATEQLLHKCGGASVADAAEAVDVAAEALKSWRRTSPQHRRDICLKAAVIMESRRDELSQYMQDETGATSSFSKECVDRAIDLIKDIGGRIAALAGSFPPIANPKRSGLILREPYGVVLSISPWNSPYILGARSVACPIAAGNTVVFKASESCPKTSWALVDVFHQAGLPNGVLNMIVNHPADAALIVSSLISNAHVKKINYTGNTNVGRIVAKQAGEHLKPVVLELGGKAPAIVWEDADLDLAAEQCAMGSFLHGGQICMSTERIIVHHAVRDTFRDKFAAAVSSFLPSSGEAPVLVSAAAAQRNKQLVNNATKRGATVLHGDVDATEISRTRMRPIVVDGVTSDMDIYSTESFGPTVSLIDVQSEEEAIRIANDTEYGLSAAVFTKDLRRGLRFAEELETGAVHINRMSVHDETALPHGGVKSSGYGRFNSSVGLEEWTRTKNITYDR</sequence>
<dbReference type="EMBL" id="BBTG02000002">
    <property type="protein sequence ID" value="GAO15253.1"/>
    <property type="molecule type" value="Genomic_DNA"/>
</dbReference>
<evidence type="ECO:0000256" key="3">
    <source>
        <dbReference type="RuleBase" id="RU003345"/>
    </source>
</evidence>
<evidence type="ECO:0000313" key="6">
    <source>
        <dbReference type="Proteomes" id="UP000054053"/>
    </source>
</evidence>
<evidence type="ECO:0000259" key="4">
    <source>
        <dbReference type="Pfam" id="PF00171"/>
    </source>
</evidence>
<feature type="domain" description="Aldehyde dehydrogenase" evidence="4">
    <location>
        <begin position="20"/>
        <end position="472"/>
    </location>
</feature>